<proteinExistence type="predicted"/>
<dbReference type="Proteomes" id="UP001238540">
    <property type="component" value="Unassembled WGS sequence"/>
</dbReference>
<evidence type="ECO:0000313" key="2">
    <source>
        <dbReference type="EMBL" id="MDN3611784.1"/>
    </source>
</evidence>
<dbReference type="EMBL" id="JAUFQC010000027">
    <property type="protein sequence ID" value="MDN3611784.1"/>
    <property type="molecule type" value="Genomic_DNA"/>
</dbReference>
<reference evidence="3" key="1">
    <citation type="journal article" date="2019" name="Int. J. Syst. Evol. Microbiol.">
        <title>The Global Catalogue of Microorganisms (GCM) 10K type strain sequencing project: providing services to taxonomists for standard genome sequencing and annotation.</title>
        <authorList>
            <consortium name="The Broad Institute Genomics Platform"/>
            <consortium name="The Broad Institute Genome Sequencing Center for Infectious Disease"/>
            <person name="Wu L."/>
            <person name="Ma J."/>
        </authorList>
    </citation>
    <scope>NUCLEOTIDE SEQUENCE [LARGE SCALE GENOMIC DNA]</scope>
    <source>
        <strain evidence="3">CECT 7398</strain>
    </source>
</reference>
<feature type="domain" description="DUF2169" evidence="1">
    <location>
        <begin position="24"/>
        <end position="302"/>
    </location>
</feature>
<keyword evidence="3" id="KW-1185">Reference proteome</keyword>
<accession>A0ABT8BYL7</accession>
<comment type="caution">
    <text evidence="2">The sequence shown here is derived from an EMBL/GenBank/DDBJ whole genome shotgun (WGS) entry which is preliminary data.</text>
</comment>
<sequence>MQLWDIETSDNQMVQGRFQRDQHGGEVWVMTMKRQWNLVDKVWTEVPAQEIYDDPVYEGEPGLSAMKIDHEFAVSKRNTDVVVFGKARSYAKRPVTYQECRLLIDGHIDKTIAVYGERQWIEHGGSVAVSHPKAFVEANLDYSRALGGDERNRLGTGIATSHKTLIERPVPSVFAPGEDWAPSAKHLKVAGFGPLPPFFSHRAKFAGCFDTHWQQHRRPLLPEDFDTRFYQSAPEDQQCDGFLTGGERLMMSGFCHDDVLSFRFPSETYIATALFGEDTRHVPMSLYTVFIDTEEKILTLSYSAAFPCQAQEHLLTSSRVSKRKEAV</sequence>
<organism evidence="2 3">
    <name type="scientific">Vibrio ostreicida</name>
    <dbReference type="NCBI Taxonomy" id="526588"/>
    <lineage>
        <taxon>Bacteria</taxon>
        <taxon>Pseudomonadati</taxon>
        <taxon>Pseudomonadota</taxon>
        <taxon>Gammaproteobacteria</taxon>
        <taxon>Vibrionales</taxon>
        <taxon>Vibrionaceae</taxon>
        <taxon>Vibrio</taxon>
    </lineage>
</organism>
<dbReference type="RefSeq" id="WP_076590302.1">
    <property type="nucleotide sequence ID" value="NZ_JABEYA020000008.1"/>
</dbReference>
<dbReference type="Pfam" id="PF09937">
    <property type="entry name" value="DUF2169"/>
    <property type="match status" value="1"/>
</dbReference>
<dbReference type="InterPro" id="IPR018683">
    <property type="entry name" value="DUF2169"/>
</dbReference>
<evidence type="ECO:0000259" key="1">
    <source>
        <dbReference type="Pfam" id="PF09937"/>
    </source>
</evidence>
<evidence type="ECO:0000313" key="3">
    <source>
        <dbReference type="Proteomes" id="UP001238540"/>
    </source>
</evidence>
<protein>
    <submittedName>
        <fullName evidence="2">DUF2169 domain-containing protein</fullName>
    </submittedName>
</protein>
<name>A0ABT8BYL7_9VIBR</name>
<gene>
    <name evidence="2" type="ORF">QWZ16_19490</name>
</gene>